<dbReference type="AlphaFoldDB" id="A0A1A8YU37"/>
<protein>
    <submittedName>
        <fullName evidence="1">Uncharacterized protein</fullName>
    </submittedName>
</protein>
<dbReference type="Proteomes" id="UP000078550">
    <property type="component" value="Unassembled WGS sequence"/>
</dbReference>
<dbReference type="EMBL" id="FLRE01000091">
    <property type="protein sequence ID" value="SBT35029.1"/>
    <property type="molecule type" value="Genomic_DNA"/>
</dbReference>
<sequence length="74" mass="8403">MCTLTCNCTCRNDLDHLASLERPAVQDIFYQTLSSYTRHDTHCIPFEEKLCGKEKFVVGCVNTFVRLNISCGVI</sequence>
<accession>A0A1A8YU37</accession>
<evidence type="ECO:0000313" key="2">
    <source>
        <dbReference type="Proteomes" id="UP000078550"/>
    </source>
</evidence>
<reference evidence="2" key="1">
    <citation type="submission" date="2016-05" db="EMBL/GenBank/DDBJ databases">
        <authorList>
            <person name="Naeem Raeece"/>
        </authorList>
    </citation>
    <scope>NUCLEOTIDE SEQUENCE [LARGE SCALE GENOMIC DNA]</scope>
</reference>
<gene>
    <name evidence="1" type="ORF">POVWA2_022830</name>
</gene>
<organism evidence="1 2">
    <name type="scientific">Plasmodium ovale wallikeri</name>
    <dbReference type="NCBI Taxonomy" id="864142"/>
    <lineage>
        <taxon>Eukaryota</taxon>
        <taxon>Sar</taxon>
        <taxon>Alveolata</taxon>
        <taxon>Apicomplexa</taxon>
        <taxon>Aconoidasida</taxon>
        <taxon>Haemosporida</taxon>
        <taxon>Plasmodiidae</taxon>
        <taxon>Plasmodium</taxon>
        <taxon>Plasmodium (Plasmodium)</taxon>
    </lineage>
</organism>
<name>A0A1A8YU37_PLAOA</name>
<proteinExistence type="predicted"/>
<evidence type="ECO:0000313" key="1">
    <source>
        <dbReference type="EMBL" id="SBT35029.1"/>
    </source>
</evidence>